<evidence type="ECO:0000313" key="2">
    <source>
        <dbReference type="Proteomes" id="UP000467841"/>
    </source>
</evidence>
<accession>A0A6D2KSU4</accession>
<organism evidence="1 2">
    <name type="scientific">Microthlaspi erraticum</name>
    <dbReference type="NCBI Taxonomy" id="1685480"/>
    <lineage>
        <taxon>Eukaryota</taxon>
        <taxon>Viridiplantae</taxon>
        <taxon>Streptophyta</taxon>
        <taxon>Embryophyta</taxon>
        <taxon>Tracheophyta</taxon>
        <taxon>Spermatophyta</taxon>
        <taxon>Magnoliopsida</taxon>
        <taxon>eudicotyledons</taxon>
        <taxon>Gunneridae</taxon>
        <taxon>Pentapetalae</taxon>
        <taxon>rosids</taxon>
        <taxon>malvids</taxon>
        <taxon>Brassicales</taxon>
        <taxon>Brassicaceae</taxon>
        <taxon>Coluteocarpeae</taxon>
        <taxon>Microthlaspi</taxon>
    </lineage>
</organism>
<dbReference type="AlphaFoldDB" id="A0A6D2KSU4"/>
<protein>
    <submittedName>
        <fullName evidence="1">Uncharacterized protein</fullName>
    </submittedName>
</protein>
<keyword evidence="2" id="KW-1185">Reference proteome</keyword>
<comment type="caution">
    <text evidence="1">The sequence shown here is derived from an EMBL/GenBank/DDBJ whole genome shotgun (WGS) entry which is preliminary data.</text>
</comment>
<dbReference type="EMBL" id="CACVBM020001606">
    <property type="protein sequence ID" value="CAA7055042.1"/>
    <property type="molecule type" value="Genomic_DNA"/>
</dbReference>
<name>A0A6D2KSU4_9BRAS</name>
<gene>
    <name evidence="1" type="ORF">MERR_LOCUS42278</name>
</gene>
<dbReference type="Proteomes" id="UP000467841">
    <property type="component" value="Unassembled WGS sequence"/>
</dbReference>
<evidence type="ECO:0000313" key="1">
    <source>
        <dbReference type="EMBL" id="CAA7055042.1"/>
    </source>
</evidence>
<proteinExistence type="predicted"/>
<sequence>MSTRTLHPKTWTDHPFIKPRARTSHGSQFVGRAKNRYLVTRFGSTGPFGQVGRDVRPLSGHDRPSYDWVDRGREISRSFVGFGRRMILVEGSGRTRDDAFLVGRCDRAQGTDCVALWIGDAFLFARCGRARLMVARLGWVDHGLLLPGSYACSAVH</sequence>
<reference evidence="1" key="1">
    <citation type="submission" date="2020-01" db="EMBL/GenBank/DDBJ databases">
        <authorList>
            <person name="Mishra B."/>
        </authorList>
    </citation>
    <scope>NUCLEOTIDE SEQUENCE [LARGE SCALE GENOMIC DNA]</scope>
</reference>